<name>A0A9X1TWW0_9BACT</name>
<evidence type="ECO:0000313" key="2">
    <source>
        <dbReference type="Proteomes" id="UP001139411"/>
    </source>
</evidence>
<reference evidence="1" key="1">
    <citation type="submission" date="2022-01" db="EMBL/GenBank/DDBJ databases">
        <title>Novel species in genus Dyadobacter.</title>
        <authorList>
            <person name="Ma C."/>
        </authorList>
    </citation>
    <scope>NUCLEOTIDE SEQUENCE</scope>
    <source>
        <strain evidence="1">CY357</strain>
    </source>
</reference>
<gene>
    <name evidence="1" type="ORF">L0661_24430</name>
</gene>
<dbReference type="AlphaFoldDB" id="A0A9X1TWW0"/>
<evidence type="ECO:0000313" key="1">
    <source>
        <dbReference type="EMBL" id="MCF2501487.1"/>
    </source>
</evidence>
<dbReference type="Proteomes" id="UP001139411">
    <property type="component" value="Unassembled WGS sequence"/>
</dbReference>
<accession>A0A9X1TWW0</accession>
<dbReference type="EMBL" id="JAKFFV010000021">
    <property type="protein sequence ID" value="MCF2501487.1"/>
    <property type="molecule type" value="Genomic_DNA"/>
</dbReference>
<comment type="caution">
    <text evidence="1">The sequence shown here is derived from an EMBL/GenBank/DDBJ whole genome shotgun (WGS) entry which is preliminary data.</text>
</comment>
<sequence length="111" mass="12667">MGRNTFNDHRSSADRYMITNYYITQYADIGADIDIVSDDRTSAVIGFISYCCCLAQRAVLADFNITMYNNSRKVVDSQSCSNGDNGRDFNADNPFEAYFIKCPDWHQHNPK</sequence>
<organism evidence="1 2">
    <name type="scientific">Dyadobacter chenhuakuii</name>
    <dbReference type="NCBI Taxonomy" id="2909339"/>
    <lineage>
        <taxon>Bacteria</taxon>
        <taxon>Pseudomonadati</taxon>
        <taxon>Bacteroidota</taxon>
        <taxon>Cytophagia</taxon>
        <taxon>Cytophagales</taxon>
        <taxon>Spirosomataceae</taxon>
        <taxon>Dyadobacter</taxon>
    </lineage>
</organism>
<proteinExistence type="predicted"/>
<protein>
    <submittedName>
        <fullName evidence="1">Uncharacterized protein</fullName>
    </submittedName>
</protein>